<gene>
    <name evidence="1" type="ORF">GTO91_11920</name>
</gene>
<dbReference type="RefSeq" id="WP_161258941.1">
    <property type="nucleotide sequence ID" value="NZ_WXEY01000013.1"/>
</dbReference>
<keyword evidence="2" id="KW-1185">Reference proteome</keyword>
<accession>A0A845L6X9</accession>
<evidence type="ECO:0000313" key="2">
    <source>
        <dbReference type="Proteomes" id="UP000463470"/>
    </source>
</evidence>
<reference evidence="1 2" key="1">
    <citation type="submission" date="2020-01" db="EMBL/GenBank/DDBJ databases">
        <title>Whole-genome sequence of Heliobacterium undosum DSM 13378.</title>
        <authorList>
            <person name="Kyndt J.A."/>
            <person name="Meyer T.E."/>
        </authorList>
    </citation>
    <scope>NUCLEOTIDE SEQUENCE [LARGE SCALE GENOMIC DNA]</scope>
    <source>
        <strain evidence="1 2">DSM 13378</strain>
    </source>
</reference>
<proteinExistence type="predicted"/>
<protein>
    <submittedName>
        <fullName evidence="1">Uncharacterized protein</fullName>
    </submittedName>
</protein>
<dbReference type="OrthoDB" id="2988063at2"/>
<comment type="caution">
    <text evidence="1">The sequence shown here is derived from an EMBL/GenBank/DDBJ whole genome shotgun (WGS) entry which is preliminary data.</text>
</comment>
<name>A0A845L6X9_9FIRM</name>
<evidence type="ECO:0000313" key="1">
    <source>
        <dbReference type="EMBL" id="MZP30420.1"/>
    </source>
</evidence>
<organism evidence="1 2">
    <name type="scientific">Heliomicrobium undosum</name>
    <dbReference type="NCBI Taxonomy" id="121734"/>
    <lineage>
        <taxon>Bacteria</taxon>
        <taxon>Bacillati</taxon>
        <taxon>Bacillota</taxon>
        <taxon>Clostridia</taxon>
        <taxon>Eubacteriales</taxon>
        <taxon>Heliobacteriaceae</taxon>
        <taxon>Heliomicrobium</taxon>
    </lineage>
</organism>
<dbReference type="EMBL" id="WXEY01000013">
    <property type="protein sequence ID" value="MZP30420.1"/>
    <property type="molecule type" value="Genomic_DNA"/>
</dbReference>
<sequence length="200" mass="23272">MLLLNKWLCNASEHRFEPLFSVSKDLRVEIKSSENTEKRLLARSPEVERAIISTIEEGFRRDDWEGILYILGIGQLPKFQGIMVSITDKHGIKNEINENIKNIKSNYNKFGRWGDGLDYHIGDLSHAIFQFQAYRKPKKRYLDLAQQLFASFEPPVLKSPVYLYILPWYADSVGPFGIRHSLRELKKELTYIIGREQVVA</sequence>
<dbReference type="Proteomes" id="UP000463470">
    <property type="component" value="Unassembled WGS sequence"/>
</dbReference>
<dbReference type="AlphaFoldDB" id="A0A845L6X9"/>